<dbReference type="PROSITE" id="PS50132">
    <property type="entry name" value="RGS"/>
    <property type="match status" value="1"/>
</dbReference>
<dbReference type="PANTHER" id="PTHR13155">
    <property type="entry name" value="A-KINASE ANCHOR PROTEINS"/>
    <property type="match status" value="1"/>
</dbReference>
<dbReference type="SUPFAM" id="SSF48097">
    <property type="entry name" value="Regulator of G-protein signaling, RGS"/>
    <property type="match status" value="1"/>
</dbReference>
<accession>A0A4S8SRN2</accession>
<feature type="domain" description="RGS" evidence="1">
    <location>
        <begin position="49"/>
        <end position="182"/>
    </location>
</feature>
<dbReference type="AlphaFoldDB" id="A0A4S8SRN2"/>
<dbReference type="InterPro" id="IPR016137">
    <property type="entry name" value="RGS"/>
</dbReference>
<dbReference type="InterPro" id="IPR044926">
    <property type="entry name" value="RGS_subdomain_2"/>
</dbReference>
<proteinExistence type="predicted"/>
<dbReference type="GO" id="GO:0008104">
    <property type="term" value="P:intracellular protein localization"/>
    <property type="evidence" value="ECO:0007669"/>
    <property type="project" value="TreeGrafter"/>
</dbReference>
<evidence type="ECO:0000259" key="1">
    <source>
        <dbReference type="PROSITE" id="PS50132"/>
    </source>
</evidence>
<protein>
    <recommendedName>
        <fullName evidence="1">RGS domain-containing protein</fullName>
    </recommendedName>
</protein>
<dbReference type="Proteomes" id="UP000304951">
    <property type="component" value="Unassembled WGS sequence"/>
</dbReference>
<dbReference type="EMBL" id="QZAF01000084">
    <property type="protein sequence ID" value="THV73647.1"/>
    <property type="molecule type" value="Genomic_DNA"/>
</dbReference>
<evidence type="ECO:0000313" key="3">
    <source>
        <dbReference type="Proteomes" id="UP000304951"/>
    </source>
</evidence>
<evidence type="ECO:0000313" key="2">
    <source>
        <dbReference type="EMBL" id="THV73647.1"/>
    </source>
</evidence>
<name>A0A4S8SRN2_AURPU</name>
<dbReference type="Gene3D" id="1.10.167.10">
    <property type="entry name" value="Regulator of G-protein Signalling 4, domain 2"/>
    <property type="match status" value="1"/>
</dbReference>
<dbReference type="PANTHER" id="PTHR13155:SF1">
    <property type="entry name" value="A-KINASE ANCHOR PROTEIN 10, MITOCHONDRIAL"/>
    <property type="match status" value="1"/>
</dbReference>
<dbReference type="SMART" id="SM00315">
    <property type="entry name" value="RGS"/>
    <property type="match status" value="1"/>
</dbReference>
<sequence>MPLATDKVIGPIPEEKMADDPFIIPTKDYPSLQQVLSLQSAKPYTLFEFYSYMRDIHRSADYLDFWLDVSKHTSLCRHYVRELNQSISIDDTDDDIMRSCDPISLEISAVVHRNDVQASARKILFTYIMPGGKRVLALPGRIANTLSNEIQSNRRTVPAVFDAAKEYAFQAMERDAFPGFINLGRPLFRVFRKSASLGPLVNRLVLGGASTATAAATRATKKVDWSYKTATFSNPPITKF</sequence>
<comment type="caution">
    <text evidence="2">The sequence shown here is derived from an EMBL/GenBank/DDBJ whole genome shotgun (WGS) entry which is preliminary data.</text>
</comment>
<dbReference type="GO" id="GO:0005886">
    <property type="term" value="C:plasma membrane"/>
    <property type="evidence" value="ECO:0007669"/>
    <property type="project" value="TreeGrafter"/>
</dbReference>
<gene>
    <name evidence="2" type="ORF">D6D28_03114</name>
</gene>
<dbReference type="InterPro" id="IPR036305">
    <property type="entry name" value="RGS_sf"/>
</dbReference>
<organism evidence="2 3">
    <name type="scientific">Aureobasidium pullulans</name>
    <name type="common">Black yeast</name>
    <name type="synonym">Pullularia pullulans</name>
    <dbReference type="NCBI Taxonomy" id="5580"/>
    <lineage>
        <taxon>Eukaryota</taxon>
        <taxon>Fungi</taxon>
        <taxon>Dikarya</taxon>
        <taxon>Ascomycota</taxon>
        <taxon>Pezizomycotina</taxon>
        <taxon>Dothideomycetes</taxon>
        <taxon>Dothideomycetidae</taxon>
        <taxon>Dothideales</taxon>
        <taxon>Saccotheciaceae</taxon>
        <taxon>Aureobasidium</taxon>
    </lineage>
</organism>
<dbReference type="Pfam" id="PF00615">
    <property type="entry name" value="RGS"/>
    <property type="match status" value="1"/>
</dbReference>
<dbReference type="InterPro" id="IPR052246">
    <property type="entry name" value="Cell_Polariz_PKAAnc"/>
</dbReference>
<reference evidence="2 3" key="1">
    <citation type="submission" date="2018-10" db="EMBL/GenBank/DDBJ databases">
        <title>Fifty Aureobasidium pullulans genomes reveal a recombining polyextremotolerant generalist.</title>
        <authorList>
            <person name="Gostincar C."/>
            <person name="Turk M."/>
            <person name="Zajc J."/>
            <person name="Gunde-Cimerman N."/>
        </authorList>
    </citation>
    <scope>NUCLEOTIDE SEQUENCE [LARGE SCALE GENOMIC DNA]</scope>
    <source>
        <strain evidence="2 3">EXF-11900</strain>
    </source>
</reference>